<name>A0A388T039_9ACTN</name>
<evidence type="ECO:0000313" key="2">
    <source>
        <dbReference type="Proteomes" id="UP000265354"/>
    </source>
</evidence>
<dbReference type="EMBL" id="BGZL01000008">
    <property type="protein sequence ID" value="GBQ01946.1"/>
    <property type="molecule type" value="Genomic_DNA"/>
</dbReference>
<protein>
    <submittedName>
        <fullName evidence="1">Uncharacterized protein</fullName>
    </submittedName>
</protein>
<accession>A0A388T039</accession>
<evidence type="ECO:0000313" key="1">
    <source>
        <dbReference type="EMBL" id="GBQ01946.1"/>
    </source>
</evidence>
<organism evidence="1 2">
    <name type="scientific">Streptomyces spongiicola</name>
    <dbReference type="NCBI Taxonomy" id="1690221"/>
    <lineage>
        <taxon>Bacteria</taxon>
        <taxon>Bacillati</taxon>
        <taxon>Actinomycetota</taxon>
        <taxon>Actinomycetes</taxon>
        <taxon>Kitasatosporales</taxon>
        <taxon>Streptomycetaceae</taxon>
        <taxon>Streptomyces</taxon>
    </lineage>
</organism>
<dbReference type="AlphaFoldDB" id="A0A388T039"/>
<reference evidence="1 2" key="1">
    <citation type="submission" date="2018-07" db="EMBL/GenBank/DDBJ databases">
        <title>Whole Genome Shotgun Sequence of Streptomyces spongiicola strain 531S.</title>
        <authorList>
            <person name="Dohra H."/>
            <person name="Kodani S."/>
        </authorList>
    </citation>
    <scope>NUCLEOTIDE SEQUENCE [LARGE SCALE GENOMIC DNA]</scope>
    <source>
        <strain evidence="1 2">531S</strain>
    </source>
</reference>
<comment type="caution">
    <text evidence="1">The sequence shown here is derived from an EMBL/GenBank/DDBJ whole genome shotgun (WGS) entry which is preliminary data.</text>
</comment>
<dbReference type="Proteomes" id="UP000265354">
    <property type="component" value="Unassembled WGS sequence"/>
</dbReference>
<sequence>MGSHSPSAPHTPPVTLLSQVHDKRLAGRRASAQAIIFVGTEIQPEFPRRCRAAASGAVSNFRHTLSPKVRAD</sequence>
<proteinExistence type="predicted"/>
<gene>
    <name evidence="1" type="ORF">SSP531S_33950</name>
</gene>